<dbReference type="AlphaFoldDB" id="A0A9X1CCX4"/>
<dbReference type="SUPFAM" id="SSF90123">
    <property type="entry name" value="ABC transporter transmembrane region"/>
    <property type="match status" value="1"/>
</dbReference>
<keyword evidence="6 7" id="KW-0472">Membrane</keyword>
<evidence type="ECO:0000256" key="4">
    <source>
        <dbReference type="ARBA" id="ARBA00022840"/>
    </source>
</evidence>
<dbReference type="SMART" id="SM00382">
    <property type="entry name" value="AAA"/>
    <property type="match status" value="1"/>
</dbReference>
<feature type="transmembrane region" description="Helical" evidence="7">
    <location>
        <begin position="72"/>
        <end position="94"/>
    </location>
</feature>
<dbReference type="SUPFAM" id="SSF52540">
    <property type="entry name" value="P-loop containing nucleoside triphosphate hydrolases"/>
    <property type="match status" value="1"/>
</dbReference>
<dbReference type="Pfam" id="PF00664">
    <property type="entry name" value="ABC_membrane"/>
    <property type="match status" value="1"/>
</dbReference>
<dbReference type="InterPro" id="IPR017871">
    <property type="entry name" value="ABC_transporter-like_CS"/>
</dbReference>
<dbReference type="Gene3D" id="1.20.1560.10">
    <property type="entry name" value="ABC transporter type 1, transmembrane domain"/>
    <property type="match status" value="1"/>
</dbReference>
<dbReference type="GO" id="GO:0015421">
    <property type="term" value="F:ABC-type oligopeptide transporter activity"/>
    <property type="evidence" value="ECO:0007669"/>
    <property type="project" value="TreeGrafter"/>
</dbReference>
<dbReference type="PANTHER" id="PTHR43394:SF1">
    <property type="entry name" value="ATP-BINDING CASSETTE SUB-FAMILY B MEMBER 10, MITOCHONDRIAL"/>
    <property type="match status" value="1"/>
</dbReference>
<organism evidence="10 12">
    <name type="scientific">Formosa algae</name>
    <dbReference type="NCBI Taxonomy" id="225843"/>
    <lineage>
        <taxon>Bacteria</taxon>
        <taxon>Pseudomonadati</taxon>
        <taxon>Bacteroidota</taxon>
        <taxon>Flavobacteriia</taxon>
        <taxon>Flavobacteriales</taxon>
        <taxon>Flavobacteriaceae</taxon>
        <taxon>Formosa</taxon>
    </lineage>
</organism>
<dbReference type="PROSITE" id="PS00211">
    <property type="entry name" value="ABC_TRANSPORTER_1"/>
    <property type="match status" value="1"/>
</dbReference>
<feature type="domain" description="ABC transporter" evidence="8">
    <location>
        <begin position="357"/>
        <end position="587"/>
    </location>
</feature>
<feature type="transmembrane region" description="Helical" evidence="7">
    <location>
        <begin position="182"/>
        <end position="201"/>
    </location>
</feature>
<evidence type="ECO:0000256" key="1">
    <source>
        <dbReference type="ARBA" id="ARBA00004651"/>
    </source>
</evidence>
<proteinExistence type="predicted"/>
<dbReference type="Gene3D" id="3.40.50.300">
    <property type="entry name" value="P-loop containing nucleotide triphosphate hydrolases"/>
    <property type="match status" value="1"/>
</dbReference>
<evidence type="ECO:0000256" key="7">
    <source>
        <dbReference type="SAM" id="Phobius"/>
    </source>
</evidence>
<dbReference type="InterPro" id="IPR003593">
    <property type="entry name" value="AAA+_ATPase"/>
</dbReference>
<feature type="transmembrane region" description="Helical" evidence="7">
    <location>
        <begin position="157"/>
        <end position="176"/>
    </location>
</feature>
<dbReference type="InterPro" id="IPR027417">
    <property type="entry name" value="P-loop_NTPase"/>
</dbReference>
<dbReference type="InterPro" id="IPR039421">
    <property type="entry name" value="Type_1_exporter"/>
</dbReference>
<evidence type="ECO:0000313" key="10">
    <source>
        <dbReference type="EMBL" id="MBP1840740.1"/>
    </source>
</evidence>
<evidence type="ECO:0000313" key="12">
    <source>
        <dbReference type="Proteomes" id="UP001138672"/>
    </source>
</evidence>
<feature type="domain" description="ABC transmembrane type-1" evidence="9">
    <location>
        <begin position="33"/>
        <end position="325"/>
    </location>
</feature>
<dbReference type="PROSITE" id="PS50929">
    <property type="entry name" value="ABC_TM1F"/>
    <property type="match status" value="1"/>
</dbReference>
<comment type="caution">
    <text evidence="10">The sequence shown here is derived from an EMBL/GenBank/DDBJ whole genome shotgun (WGS) entry which is preliminary data.</text>
</comment>
<keyword evidence="2 7" id="KW-0812">Transmembrane</keyword>
<feature type="transmembrane region" description="Helical" evidence="7">
    <location>
        <begin position="276"/>
        <end position="305"/>
    </location>
</feature>
<dbReference type="EMBL" id="JAUSUU010000008">
    <property type="protein sequence ID" value="MDQ0336363.1"/>
    <property type="molecule type" value="Genomic_DNA"/>
</dbReference>
<keyword evidence="13" id="KW-1185">Reference proteome</keyword>
<evidence type="ECO:0000256" key="3">
    <source>
        <dbReference type="ARBA" id="ARBA00022741"/>
    </source>
</evidence>
<comment type="subcellular location">
    <subcellularLocation>
        <location evidence="1">Cell membrane</location>
        <topology evidence="1">Multi-pass membrane protein</topology>
    </subcellularLocation>
</comment>
<evidence type="ECO:0000256" key="6">
    <source>
        <dbReference type="ARBA" id="ARBA00023136"/>
    </source>
</evidence>
<dbReference type="GO" id="GO:0005886">
    <property type="term" value="C:plasma membrane"/>
    <property type="evidence" value="ECO:0007669"/>
    <property type="project" value="UniProtKB-SubCell"/>
</dbReference>
<evidence type="ECO:0000259" key="9">
    <source>
        <dbReference type="PROSITE" id="PS50929"/>
    </source>
</evidence>
<feature type="transmembrane region" description="Helical" evidence="7">
    <location>
        <begin position="31"/>
        <end position="52"/>
    </location>
</feature>
<protein>
    <submittedName>
        <fullName evidence="10">ABC-type multidrug transport system fused ATPase/permease subunit</fullName>
    </submittedName>
</protein>
<accession>A0A9X1CCX4</accession>
<evidence type="ECO:0000313" key="11">
    <source>
        <dbReference type="EMBL" id="MDQ0336363.1"/>
    </source>
</evidence>
<reference evidence="10" key="1">
    <citation type="submission" date="2021-03" db="EMBL/GenBank/DDBJ databases">
        <title>Genomic Encyclopedia of Type Strains, Phase IV (KMG-IV): sequencing the most valuable type-strain genomes for metagenomic binning, comparative biology and taxonomic classification.</title>
        <authorList>
            <person name="Goeker M."/>
        </authorList>
    </citation>
    <scope>NUCLEOTIDE SEQUENCE</scope>
    <source>
        <strain evidence="10">DSM 15523</strain>
        <strain evidence="11 13">DSM 16476</strain>
    </source>
</reference>
<sequence>MSKTSAKPQPNIGLLQLFKQLIVYIKPYRSLIIATLVLTLIGSFLAQVNALVLRYTVDELTALVDAKETLEAGFKLLITISIILLSKELMYVLIQYGQKYYGEKMKIYISRDFAQLVVDKILTYRMAFYSASENESGKLQTRISLGISSLTQLVKNFFLDIMPLFANALIALVLMFQANVYIGLVSVLIIPVFFYVSSLQAKKLKGFRRNMRGFRETRNNGIIGLIESISVIKSFTREDLESKKHEAIQLEMTENQLKTRQLSFIFDGVKVFIEQFGVVIIIILTAYFVLNGTMTIGAIMFHILLFNNVSAPIRQLHRIYDEVNDALIYSEAFFDIMDADETELSGTYIPEKVIGRFELKHVDFSYPNGTKALFDVSMKIKPDTINALVGLSGAGKSTVVNLLDKFYKPTSGTIFLDGVDLQDYDTRWLRDNIGLVLQKNHIFNGSIAENILYGKEDATHEEVVEAAKKAYIHNQIINLPEGYHSKATLLSGGQKQRVSIARLFLKNPPIIFLDEPTASLDAIATEQIKKSLDAIKKGRTVIIISHSISQIIDADNVIVLEKGKVIEEGTHESLYDNESSYHDIFKAMANSLNIEKITKTMNE</sequence>
<evidence type="ECO:0000313" key="13">
    <source>
        <dbReference type="Proteomes" id="UP001231587"/>
    </source>
</evidence>
<dbReference type="Proteomes" id="UP001231587">
    <property type="component" value="Unassembled WGS sequence"/>
</dbReference>
<evidence type="ECO:0000259" key="8">
    <source>
        <dbReference type="PROSITE" id="PS50893"/>
    </source>
</evidence>
<dbReference type="PANTHER" id="PTHR43394">
    <property type="entry name" value="ATP-DEPENDENT PERMEASE MDL1, MITOCHONDRIAL"/>
    <property type="match status" value="1"/>
</dbReference>
<gene>
    <name evidence="10" type="ORF">J2Z56_002671</name>
    <name evidence="11" type="ORF">J2Z57_002816</name>
</gene>
<dbReference type="CDD" id="cd07346">
    <property type="entry name" value="ABC_6TM_exporters"/>
    <property type="match status" value="1"/>
</dbReference>
<dbReference type="FunFam" id="3.40.50.300:FF:000218">
    <property type="entry name" value="Multidrug ABC transporter ATP-binding protein"/>
    <property type="match status" value="1"/>
</dbReference>
<dbReference type="Proteomes" id="UP001138672">
    <property type="component" value="Unassembled WGS sequence"/>
</dbReference>
<evidence type="ECO:0000256" key="5">
    <source>
        <dbReference type="ARBA" id="ARBA00022989"/>
    </source>
</evidence>
<dbReference type="Pfam" id="PF00005">
    <property type="entry name" value="ABC_tran"/>
    <property type="match status" value="1"/>
</dbReference>
<dbReference type="PROSITE" id="PS50893">
    <property type="entry name" value="ABC_TRANSPORTER_2"/>
    <property type="match status" value="1"/>
</dbReference>
<keyword evidence="4" id="KW-0067">ATP-binding</keyword>
<dbReference type="InterPro" id="IPR036640">
    <property type="entry name" value="ABC1_TM_sf"/>
</dbReference>
<dbReference type="InterPro" id="IPR011527">
    <property type="entry name" value="ABC1_TM_dom"/>
</dbReference>
<keyword evidence="3" id="KW-0547">Nucleotide-binding</keyword>
<evidence type="ECO:0000256" key="2">
    <source>
        <dbReference type="ARBA" id="ARBA00022692"/>
    </source>
</evidence>
<dbReference type="RefSeq" id="WP_244973289.1">
    <property type="nucleotide sequence ID" value="NZ_JAGGJQ010000008.1"/>
</dbReference>
<name>A0A9X1CCX4_9FLAO</name>
<dbReference type="InterPro" id="IPR003439">
    <property type="entry name" value="ABC_transporter-like_ATP-bd"/>
</dbReference>
<dbReference type="EMBL" id="JAGGJQ010000008">
    <property type="protein sequence ID" value="MBP1840740.1"/>
    <property type="molecule type" value="Genomic_DNA"/>
</dbReference>
<dbReference type="GO" id="GO:0005524">
    <property type="term" value="F:ATP binding"/>
    <property type="evidence" value="ECO:0007669"/>
    <property type="project" value="UniProtKB-KW"/>
</dbReference>
<keyword evidence="5 7" id="KW-1133">Transmembrane helix</keyword>
<dbReference type="GO" id="GO:0016887">
    <property type="term" value="F:ATP hydrolysis activity"/>
    <property type="evidence" value="ECO:0007669"/>
    <property type="project" value="InterPro"/>
</dbReference>